<gene>
    <name evidence="1" type="ORF">JOF53_006465</name>
</gene>
<dbReference type="Pfam" id="PF14430">
    <property type="entry name" value="Imm1"/>
    <property type="match status" value="1"/>
</dbReference>
<evidence type="ECO:0000313" key="2">
    <source>
        <dbReference type="Proteomes" id="UP001519363"/>
    </source>
</evidence>
<comment type="caution">
    <text evidence="1">The sequence shown here is derived from an EMBL/GenBank/DDBJ whole genome shotgun (WGS) entry which is preliminary data.</text>
</comment>
<dbReference type="EMBL" id="JAGIOO010000001">
    <property type="protein sequence ID" value="MBP2477593.1"/>
    <property type="molecule type" value="Genomic_DNA"/>
</dbReference>
<dbReference type="Proteomes" id="UP001519363">
    <property type="component" value="Unassembled WGS sequence"/>
</dbReference>
<sequence>MTYSGTTPPGLWLSIDTRLPPAEGAAEVQYLYWTDEQAYPAAHEVSLETAQAAVTDFLLRRGARPEAHGVEWAAHEIA</sequence>
<organism evidence="1 2">
    <name type="scientific">Crossiella equi</name>
    <dbReference type="NCBI Taxonomy" id="130796"/>
    <lineage>
        <taxon>Bacteria</taxon>
        <taxon>Bacillati</taxon>
        <taxon>Actinomycetota</taxon>
        <taxon>Actinomycetes</taxon>
        <taxon>Pseudonocardiales</taxon>
        <taxon>Pseudonocardiaceae</taxon>
        <taxon>Crossiella</taxon>
    </lineage>
</organism>
<dbReference type="InterPro" id="IPR025680">
    <property type="entry name" value="DddI"/>
</dbReference>
<dbReference type="RefSeq" id="WP_158103602.1">
    <property type="nucleotide sequence ID" value="NZ_JAGIOO010000001.1"/>
</dbReference>
<name>A0ABS5AM04_9PSEU</name>
<accession>A0ABS5AM04</accession>
<reference evidence="1 2" key="1">
    <citation type="submission" date="2021-03" db="EMBL/GenBank/DDBJ databases">
        <title>Sequencing the genomes of 1000 actinobacteria strains.</title>
        <authorList>
            <person name="Klenk H.-P."/>
        </authorList>
    </citation>
    <scope>NUCLEOTIDE SEQUENCE [LARGE SCALE GENOMIC DNA]</scope>
    <source>
        <strain evidence="1 2">DSM 44580</strain>
    </source>
</reference>
<proteinExistence type="predicted"/>
<keyword evidence="2" id="KW-1185">Reference proteome</keyword>
<protein>
    <submittedName>
        <fullName evidence="1">Uncharacterized protein</fullName>
    </submittedName>
</protein>
<evidence type="ECO:0000313" key="1">
    <source>
        <dbReference type="EMBL" id="MBP2477593.1"/>
    </source>
</evidence>